<dbReference type="SUPFAM" id="SSF55811">
    <property type="entry name" value="Nudix"/>
    <property type="match status" value="1"/>
</dbReference>
<keyword evidence="5" id="KW-1185">Reference proteome</keyword>
<organism evidence="4 5">
    <name type="scientific">Paenibacillus lactis</name>
    <dbReference type="NCBI Taxonomy" id="228574"/>
    <lineage>
        <taxon>Bacteria</taxon>
        <taxon>Bacillati</taxon>
        <taxon>Bacillota</taxon>
        <taxon>Bacilli</taxon>
        <taxon>Bacillales</taxon>
        <taxon>Paenibacillaceae</taxon>
        <taxon>Paenibacillus</taxon>
    </lineage>
</organism>
<evidence type="ECO:0000259" key="3">
    <source>
        <dbReference type="PROSITE" id="PS51462"/>
    </source>
</evidence>
<dbReference type="EMBL" id="JAGGKI010000005">
    <property type="protein sequence ID" value="MBP1893287.1"/>
    <property type="molecule type" value="Genomic_DNA"/>
</dbReference>
<gene>
    <name evidence="4" type="ORF">J2Z18_002389</name>
</gene>
<dbReference type="EC" id="3.6.1.55" evidence="4"/>
<evidence type="ECO:0000313" key="4">
    <source>
        <dbReference type="EMBL" id="MBP1893287.1"/>
    </source>
</evidence>
<dbReference type="InterPro" id="IPR000086">
    <property type="entry name" value="NUDIX_hydrolase_dom"/>
</dbReference>
<dbReference type="InterPro" id="IPR020084">
    <property type="entry name" value="NUDIX_hydrolase_CS"/>
</dbReference>
<dbReference type="InterPro" id="IPR020476">
    <property type="entry name" value="Nudix_hydrolase"/>
</dbReference>
<evidence type="ECO:0000313" key="5">
    <source>
        <dbReference type="Proteomes" id="UP000706926"/>
    </source>
</evidence>
<dbReference type="GeneID" id="95404387"/>
<comment type="similarity">
    <text evidence="2">Belongs to the Nudix hydrolase family.</text>
</comment>
<sequence>MKRDIDWDQYPALSNDIHWGVVKARYVCDDELDEGLVSNVTILPFAGDRCVVFQVADGSWELPGGTLEPGEGYMDALRREVREELGAELESFRLIGQFHCESSAPGPFRPHIPHPRFVRAVGYGEVRLAFEPLNPEGAEQVIAVETVELDEAVRRFVQNGRDDIAELYRLAYACRKRDREEAD</sequence>
<accession>A0ABS4FAM0</accession>
<dbReference type="PRINTS" id="PR00502">
    <property type="entry name" value="NUDIXFAMILY"/>
</dbReference>
<protein>
    <submittedName>
        <fullName evidence="4">8-oxo-dGTP diphosphatase</fullName>
        <ecNumber evidence="4">3.6.1.55</ecNumber>
    </submittedName>
</protein>
<dbReference type="PROSITE" id="PS51462">
    <property type="entry name" value="NUDIX"/>
    <property type="match status" value="1"/>
</dbReference>
<reference evidence="4 5" key="1">
    <citation type="submission" date="2021-03" db="EMBL/GenBank/DDBJ databases">
        <title>Genomic Encyclopedia of Type Strains, Phase IV (KMG-IV): sequencing the most valuable type-strain genomes for metagenomic binning, comparative biology and taxonomic classification.</title>
        <authorList>
            <person name="Goeker M."/>
        </authorList>
    </citation>
    <scope>NUCLEOTIDE SEQUENCE [LARGE SCALE GENOMIC DNA]</scope>
    <source>
        <strain evidence="4 5">DSM 15596</strain>
    </source>
</reference>
<feature type="domain" description="Nudix hydrolase" evidence="3">
    <location>
        <begin position="35"/>
        <end position="170"/>
    </location>
</feature>
<dbReference type="InterPro" id="IPR015797">
    <property type="entry name" value="NUDIX_hydrolase-like_dom_sf"/>
</dbReference>
<evidence type="ECO:0000256" key="2">
    <source>
        <dbReference type="RuleBase" id="RU003476"/>
    </source>
</evidence>
<dbReference type="Pfam" id="PF00293">
    <property type="entry name" value="NUDIX"/>
    <property type="match status" value="1"/>
</dbReference>
<keyword evidence="1 2" id="KW-0378">Hydrolase</keyword>
<proteinExistence type="inferred from homology"/>
<name>A0ABS4FAM0_9BACL</name>
<dbReference type="Proteomes" id="UP000706926">
    <property type="component" value="Unassembled WGS sequence"/>
</dbReference>
<dbReference type="RefSeq" id="WP_007127985.1">
    <property type="nucleotide sequence ID" value="NZ_BOSA01000005.1"/>
</dbReference>
<dbReference type="PROSITE" id="PS00893">
    <property type="entry name" value="NUDIX_BOX"/>
    <property type="match status" value="1"/>
</dbReference>
<dbReference type="Gene3D" id="3.90.79.10">
    <property type="entry name" value="Nucleoside Triphosphate Pyrophosphohydrolase"/>
    <property type="match status" value="1"/>
</dbReference>
<dbReference type="GO" id="GO:0035539">
    <property type="term" value="F:8-oxo-7,8-dihydrodeoxyguanosine triphosphate pyrophosphatase activity"/>
    <property type="evidence" value="ECO:0007669"/>
    <property type="project" value="UniProtKB-EC"/>
</dbReference>
<comment type="caution">
    <text evidence="4">The sequence shown here is derived from an EMBL/GenBank/DDBJ whole genome shotgun (WGS) entry which is preliminary data.</text>
</comment>
<evidence type="ECO:0000256" key="1">
    <source>
        <dbReference type="ARBA" id="ARBA00022801"/>
    </source>
</evidence>